<dbReference type="Proteomes" id="UP000027439">
    <property type="component" value="Unassembled WGS sequence"/>
</dbReference>
<evidence type="ECO:0000313" key="4">
    <source>
        <dbReference type="Proteomes" id="UP000027439"/>
    </source>
</evidence>
<gene>
    <name evidence="3" type="ORF">BG57_19515</name>
</gene>
<keyword evidence="1" id="KW-0472">Membrane</keyword>
<accession>A0A069NLC4</accession>
<dbReference type="InterPro" id="IPR012495">
    <property type="entry name" value="TadE-like_dom"/>
</dbReference>
<dbReference type="AlphaFoldDB" id="A0A069NLC4"/>
<dbReference type="Pfam" id="PF07811">
    <property type="entry name" value="TadE"/>
    <property type="match status" value="1"/>
</dbReference>
<evidence type="ECO:0000256" key="1">
    <source>
        <dbReference type="SAM" id="Phobius"/>
    </source>
</evidence>
<dbReference type="EMBL" id="JFHE01000036">
    <property type="protein sequence ID" value="KDR28369.1"/>
    <property type="molecule type" value="Genomic_DNA"/>
</dbReference>
<protein>
    <submittedName>
        <fullName evidence="3">Pilus assembly protein</fullName>
    </submittedName>
</protein>
<evidence type="ECO:0000259" key="2">
    <source>
        <dbReference type="Pfam" id="PF07811"/>
    </source>
</evidence>
<name>A0A069NLC4_9BURK</name>
<keyword evidence="1" id="KW-1133">Transmembrane helix</keyword>
<feature type="transmembrane region" description="Helical" evidence="1">
    <location>
        <begin position="29"/>
        <end position="49"/>
    </location>
</feature>
<dbReference type="eggNOG" id="ENOG502ZXW5">
    <property type="taxonomic scope" value="Bacteria"/>
</dbReference>
<comment type="caution">
    <text evidence="3">The sequence shown here is derived from an EMBL/GenBank/DDBJ whole genome shotgun (WGS) entry which is preliminary data.</text>
</comment>
<keyword evidence="1" id="KW-0812">Transmembrane</keyword>
<proteinExistence type="predicted"/>
<evidence type="ECO:0000313" key="3">
    <source>
        <dbReference type="EMBL" id="KDR28369.1"/>
    </source>
</evidence>
<dbReference type="STRING" id="1071679.BG57_19515"/>
<sequence length="216" mass="23740">MNMARLFDKLARRIRALLHSDRGSVSVEFVVIVPLMLLVLLGFTELYMYMRAVSAVDRTAFTVANSLGQMSSVIIDDADTADANSTASVWRAAALIAAPYKLNGNGMVYITSVCDSLPCITDNSYSLKAGTATIYWTASPSGWTKNAGMTSQVTKTNLLPATWPFRTGDSAIIVEVFLSYNPFTMTSNFMSGLPGKQTIYRRVYVRTRTGLPLYKQ</sequence>
<organism evidence="3 4">
    <name type="scientific">Caballeronia grimmiae</name>
    <dbReference type="NCBI Taxonomy" id="1071679"/>
    <lineage>
        <taxon>Bacteria</taxon>
        <taxon>Pseudomonadati</taxon>
        <taxon>Pseudomonadota</taxon>
        <taxon>Betaproteobacteria</taxon>
        <taxon>Burkholderiales</taxon>
        <taxon>Burkholderiaceae</taxon>
        <taxon>Caballeronia</taxon>
    </lineage>
</organism>
<feature type="domain" description="TadE-like" evidence="2">
    <location>
        <begin position="23"/>
        <end position="64"/>
    </location>
</feature>
<reference evidence="3 4" key="1">
    <citation type="submission" date="2014-03" db="EMBL/GenBank/DDBJ databases">
        <title>Draft Genome Sequences of Four Burkholderia Strains.</title>
        <authorList>
            <person name="Liu X.Y."/>
            <person name="Li C.X."/>
            <person name="Xu J.H."/>
        </authorList>
    </citation>
    <scope>NUCLEOTIDE SEQUENCE [LARGE SCALE GENOMIC DNA]</scope>
    <source>
        <strain evidence="3 4">R27</strain>
    </source>
</reference>